<gene>
    <name evidence="2" type="ORF">ACFOOI_02670</name>
</gene>
<proteinExistence type="predicted"/>
<dbReference type="RefSeq" id="WP_379834742.1">
    <property type="nucleotide sequence ID" value="NZ_JBHRYQ010000001.1"/>
</dbReference>
<dbReference type="GO" id="GO:0016787">
    <property type="term" value="F:hydrolase activity"/>
    <property type="evidence" value="ECO:0007669"/>
    <property type="project" value="UniProtKB-KW"/>
</dbReference>
<sequence>MDILLIHGFGESKIVWSHFIPLLDPKHRYFCPDFSTSKACFSIEEYAEWLHKYCEKEKLSNVVLIGHSMGGYIALEFCAKYPEMAVGLGLFHSTASADSDEKKENRDKTIQFLIKHDTNLFIKHFYPNMFNEDFQKKNTELIEANIQLFSKIPNEALLAATLAMKSRKSHEETLKQLPYPVFQIIGTLDTFVNYKDALNQSLLLQHPHILALPNVSHAGMYESPQVCAEFINNYLASI</sequence>
<evidence type="ECO:0000313" key="3">
    <source>
        <dbReference type="Proteomes" id="UP001595616"/>
    </source>
</evidence>
<dbReference type="PANTHER" id="PTHR43798">
    <property type="entry name" value="MONOACYLGLYCEROL LIPASE"/>
    <property type="match status" value="1"/>
</dbReference>
<name>A0ABV7YTN3_9BACT</name>
<dbReference type="InterPro" id="IPR050266">
    <property type="entry name" value="AB_hydrolase_sf"/>
</dbReference>
<protein>
    <submittedName>
        <fullName evidence="2">Alpha/beta fold hydrolase</fullName>
    </submittedName>
</protein>
<dbReference type="SUPFAM" id="SSF53474">
    <property type="entry name" value="alpha/beta-Hydrolases"/>
    <property type="match status" value="1"/>
</dbReference>
<keyword evidence="2" id="KW-0378">Hydrolase</keyword>
<dbReference type="EMBL" id="JBHRYQ010000001">
    <property type="protein sequence ID" value="MFC3809543.1"/>
    <property type="molecule type" value="Genomic_DNA"/>
</dbReference>
<dbReference type="InterPro" id="IPR029058">
    <property type="entry name" value="AB_hydrolase_fold"/>
</dbReference>
<dbReference type="Pfam" id="PF00561">
    <property type="entry name" value="Abhydrolase_1"/>
    <property type="match status" value="1"/>
</dbReference>
<organism evidence="2 3">
    <name type="scientific">Lacihabitans lacunae</name>
    <dbReference type="NCBI Taxonomy" id="1028214"/>
    <lineage>
        <taxon>Bacteria</taxon>
        <taxon>Pseudomonadati</taxon>
        <taxon>Bacteroidota</taxon>
        <taxon>Cytophagia</taxon>
        <taxon>Cytophagales</taxon>
        <taxon>Leadbetterellaceae</taxon>
        <taxon>Lacihabitans</taxon>
    </lineage>
</organism>
<reference evidence="3" key="1">
    <citation type="journal article" date="2019" name="Int. J. Syst. Evol. Microbiol.">
        <title>The Global Catalogue of Microorganisms (GCM) 10K type strain sequencing project: providing services to taxonomists for standard genome sequencing and annotation.</title>
        <authorList>
            <consortium name="The Broad Institute Genomics Platform"/>
            <consortium name="The Broad Institute Genome Sequencing Center for Infectious Disease"/>
            <person name="Wu L."/>
            <person name="Ma J."/>
        </authorList>
    </citation>
    <scope>NUCLEOTIDE SEQUENCE [LARGE SCALE GENOMIC DNA]</scope>
    <source>
        <strain evidence="3">CECT 7956</strain>
    </source>
</reference>
<dbReference type="Proteomes" id="UP001595616">
    <property type="component" value="Unassembled WGS sequence"/>
</dbReference>
<comment type="caution">
    <text evidence="2">The sequence shown here is derived from an EMBL/GenBank/DDBJ whole genome shotgun (WGS) entry which is preliminary data.</text>
</comment>
<dbReference type="Gene3D" id="3.40.50.1820">
    <property type="entry name" value="alpha/beta hydrolase"/>
    <property type="match status" value="1"/>
</dbReference>
<keyword evidence="3" id="KW-1185">Reference proteome</keyword>
<evidence type="ECO:0000313" key="2">
    <source>
        <dbReference type="EMBL" id="MFC3809543.1"/>
    </source>
</evidence>
<dbReference type="InterPro" id="IPR000073">
    <property type="entry name" value="AB_hydrolase_1"/>
</dbReference>
<evidence type="ECO:0000259" key="1">
    <source>
        <dbReference type="Pfam" id="PF00561"/>
    </source>
</evidence>
<feature type="domain" description="AB hydrolase-1" evidence="1">
    <location>
        <begin position="3"/>
        <end position="90"/>
    </location>
</feature>
<accession>A0ABV7YTN3</accession>